<keyword evidence="1" id="KW-0645">Protease</keyword>
<proteinExistence type="predicted"/>
<evidence type="ECO:0000313" key="2">
    <source>
        <dbReference type="Proteomes" id="UP001058074"/>
    </source>
</evidence>
<name>A0ACB5RFU5_9CLOT</name>
<comment type="caution">
    <text evidence="1">The sequence shown here is derived from an EMBL/GenBank/DDBJ whole genome shotgun (WGS) entry which is preliminary data.</text>
</comment>
<organism evidence="1 2">
    <name type="scientific">Inconstantimicrobium mannanitabidum</name>
    <dbReference type="NCBI Taxonomy" id="1604901"/>
    <lineage>
        <taxon>Bacteria</taxon>
        <taxon>Bacillati</taxon>
        <taxon>Bacillota</taxon>
        <taxon>Clostridia</taxon>
        <taxon>Eubacteriales</taxon>
        <taxon>Clostridiaceae</taxon>
        <taxon>Inconstantimicrobium</taxon>
    </lineage>
</organism>
<accession>A0ACB5RFU5</accession>
<sequence>MKKLGEFIVTVILLPALYFFISAIGGIVFMFGYALANNEKSSHIVVDSLQEVVNRNISLILLVVNTIMLVVLFIFCIPTKASLLKRCNFKKCSIKKVLYTSLLVVGVAMLTAVFVGLATNIFFSYKNVSNTIESSTTTVFQFFIVIVLAPIFEEIFFRGVIFYWLKNNFNIVFAIIVQALVFAIMHGNILQGIYTFFLGIILALINMYTGSLYGNIAGHCVFNLFGTLIIPSFLAKINFVAYIIIALALICVSIFAVVRLRKLETISVNVGMYI</sequence>
<keyword evidence="2" id="KW-1185">Reference proteome</keyword>
<evidence type="ECO:0000313" key="1">
    <source>
        <dbReference type="EMBL" id="GKX67960.1"/>
    </source>
</evidence>
<reference evidence="1" key="1">
    <citation type="journal article" date="2025" name="Int. J. Syst. Evol. Microbiol.">
        <title>Inconstantimicrobium mannanitabidum sp. nov., a novel member of the family Clostridiaceae isolated from anoxic soil under the treatment of reductive soil disinfestation.</title>
        <authorList>
            <person name="Ueki A."/>
            <person name="Tonouchi A."/>
            <person name="Honma S."/>
            <person name="Kaku N."/>
            <person name="Ueki K."/>
        </authorList>
    </citation>
    <scope>NUCLEOTIDE SEQUENCE</scope>
    <source>
        <strain evidence="1">TW13</strain>
    </source>
</reference>
<protein>
    <submittedName>
        <fullName evidence="1">CAAX amino protease</fullName>
    </submittedName>
</protein>
<gene>
    <name evidence="1" type="ORF">rsdtw13_32180</name>
</gene>
<keyword evidence="1" id="KW-0378">Hydrolase</keyword>
<dbReference type="Proteomes" id="UP001058074">
    <property type="component" value="Unassembled WGS sequence"/>
</dbReference>
<dbReference type="EMBL" id="BROD01000001">
    <property type="protein sequence ID" value="GKX67960.1"/>
    <property type="molecule type" value="Genomic_DNA"/>
</dbReference>